<dbReference type="HOGENOM" id="CLU_739481_0_0_11"/>
<dbReference type="EMBL" id="JNBY01000080">
    <property type="protein sequence ID" value="KDN85651.1"/>
    <property type="molecule type" value="Genomic_DNA"/>
</dbReference>
<name>A0A066Z5Q7_9ACTN</name>
<dbReference type="AlphaFoldDB" id="A0A066Z5Q7"/>
<proteinExistence type="predicted"/>
<gene>
    <name evidence="1" type="ORF">KCH_25600</name>
</gene>
<dbReference type="OrthoDB" id="3515845at2"/>
<dbReference type="PATRIC" id="fig|1348663.4.peg.2477"/>
<dbReference type="RefSeq" id="WP_035862469.1">
    <property type="nucleotide sequence ID" value="NZ_KK853997.1"/>
</dbReference>
<evidence type="ECO:0000313" key="2">
    <source>
        <dbReference type="Proteomes" id="UP000027178"/>
    </source>
</evidence>
<dbReference type="Proteomes" id="UP000027178">
    <property type="component" value="Unassembled WGS sequence"/>
</dbReference>
<organism evidence="1 2">
    <name type="scientific">Kitasatospora cheerisanensis KCTC 2395</name>
    <dbReference type="NCBI Taxonomy" id="1348663"/>
    <lineage>
        <taxon>Bacteria</taxon>
        <taxon>Bacillati</taxon>
        <taxon>Actinomycetota</taxon>
        <taxon>Actinomycetes</taxon>
        <taxon>Kitasatosporales</taxon>
        <taxon>Streptomycetaceae</taxon>
        <taxon>Kitasatospora</taxon>
    </lineage>
</organism>
<sequence length="364" mass="39778">MGAAVYRYFTTHALTGEILAHDLPLAGVSFGPELNGPGRMSGTLAPRFAHLAPAQADAGSVLLWAERNRKLMWGGLIWSAEPQDDELPIEASGFGSYPTRRYALHDNLGGRGPYTGTDPCRVIADTWAYLQEQPDGDLGVRVKVLSGGCPARLGTAEQPYTIKSWEGTQLSSVIRDATTIDNGPEWTETVAWEGEQPTRTIAVTWPRLGTRREDLWIATGINVAEKPKIVSSADEYAQVVIALGAGSGMTKIRAVDAVRNGRLRLEHVLDRPSVGHFPTLSALARTERARRQQPALVEEITVYDHPAAPIGSWQVGDDVWLSIHDQWADYEGWARITGWTLHPPEGEQPETATLRLARAYTTGA</sequence>
<reference evidence="1 2" key="1">
    <citation type="submission" date="2014-05" db="EMBL/GenBank/DDBJ databases">
        <title>Draft Genome Sequence of Kitasatospora cheerisanensis KCTC 2395.</title>
        <authorList>
            <person name="Nam D.H."/>
        </authorList>
    </citation>
    <scope>NUCLEOTIDE SEQUENCE [LARGE SCALE GENOMIC DNA]</scope>
    <source>
        <strain evidence="1 2">KCTC 2395</strain>
    </source>
</reference>
<keyword evidence="2" id="KW-1185">Reference proteome</keyword>
<accession>A0A066Z5Q7</accession>
<dbReference type="eggNOG" id="ENOG5033I0S">
    <property type="taxonomic scope" value="Bacteria"/>
</dbReference>
<evidence type="ECO:0000313" key="1">
    <source>
        <dbReference type="EMBL" id="KDN85651.1"/>
    </source>
</evidence>
<comment type="caution">
    <text evidence="1">The sequence shown here is derived from an EMBL/GenBank/DDBJ whole genome shotgun (WGS) entry which is preliminary data.</text>
</comment>
<protein>
    <submittedName>
        <fullName evidence="1">Uncharacterized protein</fullName>
    </submittedName>
</protein>